<dbReference type="PANTHER" id="PTHR11706:SF33">
    <property type="entry name" value="NATURAL RESISTANCE-ASSOCIATED MACROPHAGE PROTEIN 2"/>
    <property type="match status" value="1"/>
</dbReference>
<evidence type="ECO:0000256" key="3">
    <source>
        <dbReference type="ARBA" id="ARBA00022692"/>
    </source>
</evidence>
<accession>A0ABQ6I998</accession>
<evidence type="ECO:0000313" key="9">
    <source>
        <dbReference type="Proteomes" id="UP001157091"/>
    </source>
</evidence>
<evidence type="ECO:0000256" key="4">
    <source>
        <dbReference type="ARBA" id="ARBA00022989"/>
    </source>
</evidence>
<feature type="transmembrane region" description="Helical" evidence="6">
    <location>
        <begin position="44"/>
        <end position="68"/>
    </location>
</feature>
<evidence type="ECO:0000256" key="7">
    <source>
        <dbReference type="SAM" id="SignalP"/>
    </source>
</evidence>
<keyword evidence="5 6" id="KW-0472">Membrane</keyword>
<dbReference type="NCBIfam" id="NF037982">
    <property type="entry name" value="Nramp_1"/>
    <property type="match status" value="1"/>
</dbReference>
<name>A0ABQ6I998_9MICO</name>
<feature type="signal peptide" evidence="7">
    <location>
        <begin position="1"/>
        <end position="20"/>
    </location>
</feature>
<keyword evidence="2" id="KW-0813">Transport</keyword>
<evidence type="ECO:0008006" key="10">
    <source>
        <dbReference type="Google" id="ProtNLM"/>
    </source>
</evidence>
<sequence>MLAGAVNVALLLVAAANLQGADGTDTIEGAHAAIVDALGPTVGVVFAVGLLASGLASTSVGAYAGAVIMGGLLRVRVPLAARRVVTLIPALVLLAGGVEPTWALVLSQVVLSFGIAFALVPLLWLTGRRDVMGDYADGTWMRLGGWTCAVLIVGLNVALLVLGI</sequence>
<dbReference type="Pfam" id="PF01566">
    <property type="entry name" value="Nramp"/>
    <property type="match status" value="1"/>
</dbReference>
<comment type="caution">
    <text evidence="8">The sequence shown here is derived from an EMBL/GenBank/DDBJ whole genome shotgun (WGS) entry which is preliminary data.</text>
</comment>
<evidence type="ECO:0000256" key="6">
    <source>
        <dbReference type="SAM" id="Phobius"/>
    </source>
</evidence>
<evidence type="ECO:0000256" key="1">
    <source>
        <dbReference type="ARBA" id="ARBA00004141"/>
    </source>
</evidence>
<keyword evidence="7" id="KW-0732">Signal</keyword>
<proteinExistence type="predicted"/>
<feature type="transmembrane region" description="Helical" evidence="6">
    <location>
        <begin position="104"/>
        <end position="127"/>
    </location>
</feature>
<feature type="transmembrane region" description="Helical" evidence="6">
    <location>
        <begin position="80"/>
        <end position="98"/>
    </location>
</feature>
<evidence type="ECO:0000313" key="8">
    <source>
        <dbReference type="EMBL" id="GMA26284.1"/>
    </source>
</evidence>
<keyword evidence="9" id="KW-1185">Reference proteome</keyword>
<keyword evidence="3 6" id="KW-0812">Transmembrane</keyword>
<dbReference type="InterPro" id="IPR001046">
    <property type="entry name" value="NRAMP_fam"/>
</dbReference>
<gene>
    <name evidence="8" type="ORF">GCM10025864_40430</name>
</gene>
<dbReference type="Proteomes" id="UP001157091">
    <property type="component" value="Unassembled WGS sequence"/>
</dbReference>
<comment type="subcellular location">
    <subcellularLocation>
        <location evidence="1">Membrane</location>
        <topology evidence="1">Multi-pass membrane protein</topology>
    </subcellularLocation>
</comment>
<keyword evidence="4 6" id="KW-1133">Transmembrane helix</keyword>
<evidence type="ECO:0000256" key="2">
    <source>
        <dbReference type="ARBA" id="ARBA00022448"/>
    </source>
</evidence>
<dbReference type="PANTHER" id="PTHR11706">
    <property type="entry name" value="SOLUTE CARRIER PROTEIN FAMILY 11 MEMBER"/>
    <property type="match status" value="1"/>
</dbReference>
<organism evidence="8 9">
    <name type="scientific">Luteimicrobium album</name>
    <dbReference type="NCBI Taxonomy" id="1054550"/>
    <lineage>
        <taxon>Bacteria</taxon>
        <taxon>Bacillati</taxon>
        <taxon>Actinomycetota</taxon>
        <taxon>Actinomycetes</taxon>
        <taxon>Micrococcales</taxon>
        <taxon>Luteimicrobium</taxon>
    </lineage>
</organism>
<feature type="transmembrane region" description="Helical" evidence="6">
    <location>
        <begin position="139"/>
        <end position="162"/>
    </location>
</feature>
<reference evidence="9" key="1">
    <citation type="journal article" date="2019" name="Int. J. Syst. Evol. Microbiol.">
        <title>The Global Catalogue of Microorganisms (GCM) 10K type strain sequencing project: providing services to taxonomists for standard genome sequencing and annotation.</title>
        <authorList>
            <consortium name="The Broad Institute Genomics Platform"/>
            <consortium name="The Broad Institute Genome Sequencing Center for Infectious Disease"/>
            <person name="Wu L."/>
            <person name="Ma J."/>
        </authorList>
    </citation>
    <scope>NUCLEOTIDE SEQUENCE [LARGE SCALE GENOMIC DNA]</scope>
    <source>
        <strain evidence="9">NBRC 106348</strain>
    </source>
</reference>
<feature type="chain" id="PRO_5045867363" description="Manganese transport protein MntH" evidence="7">
    <location>
        <begin position="21"/>
        <end position="164"/>
    </location>
</feature>
<dbReference type="EMBL" id="BSUK01000001">
    <property type="protein sequence ID" value="GMA26284.1"/>
    <property type="molecule type" value="Genomic_DNA"/>
</dbReference>
<evidence type="ECO:0000256" key="5">
    <source>
        <dbReference type="ARBA" id="ARBA00023136"/>
    </source>
</evidence>
<protein>
    <recommendedName>
        <fullName evidence="10">Manganese transport protein MntH</fullName>
    </recommendedName>
</protein>